<dbReference type="InterPro" id="IPR014710">
    <property type="entry name" value="RmlC-like_jellyroll"/>
</dbReference>
<sequence>MVTLIEDSQIPWEELGGGIKRKIMAYNEQMMIVKVAFEKGGVGAMHSHPHTQASYVESGVFELTIGDEVKNLKAGDAYFVPSDVEHGAVCLQDGVLIDVFTPRREDFL</sequence>
<dbReference type="PIRSF" id="PIRSF029883">
    <property type="entry name" value="KdgF"/>
    <property type="match status" value="1"/>
</dbReference>
<dbReference type="STRING" id="1605367.AFM12_15675"/>
<dbReference type="SUPFAM" id="SSF51182">
    <property type="entry name" value="RmlC-like cupins"/>
    <property type="match status" value="1"/>
</dbReference>
<dbReference type="OrthoDB" id="9811153at2"/>
<accession>A0A0P7BPS3</accession>
<dbReference type="PANTHER" id="PTHR40112">
    <property type="entry name" value="H2HPP ISOMERASE"/>
    <property type="match status" value="1"/>
</dbReference>
<comment type="caution">
    <text evidence="2">The sequence shown here is derived from an EMBL/GenBank/DDBJ whole genome shotgun (WGS) entry which is preliminary data.</text>
</comment>
<dbReference type="AlphaFoldDB" id="A0A0P7BPS3"/>
<dbReference type="EMBL" id="LGTQ01000012">
    <property type="protein sequence ID" value="KPM47238.1"/>
    <property type="molecule type" value="Genomic_DNA"/>
</dbReference>
<organism evidence="2 3">
    <name type="scientific">Jiulongibacter sediminis</name>
    <dbReference type="NCBI Taxonomy" id="1605367"/>
    <lineage>
        <taxon>Bacteria</taxon>
        <taxon>Pseudomonadati</taxon>
        <taxon>Bacteroidota</taxon>
        <taxon>Cytophagia</taxon>
        <taxon>Cytophagales</taxon>
        <taxon>Leadbetterellaceae</taxon>
        <taxon>Jiulongibacter</taxon>
    </lineage>
</organism>
<dbReference type="RefSeq" id="WP_055149994.1">
    <property type="nucleotide sequence ID" value="NZ_JXSZ01000012.1"/>
</dbReference>
<feature type="domain" description="Cupin type-2" evidence="1">
    <location>
        <begin position="35"/>
        <end position="93"/>
    </location>
</feature>
<dbReference type="Pfam" id="PF07883">
    <property type="entry name" value="Cupin_2"/>
    <property type="match status" value="1"/>
</dbReference>
<dbReference type="Proteomes" id="UP000050454">
    <property type="component" value="Unassembled WGS sequence"/>
</dbReference>
<protein>
    <submittedName>
        <fullName evidence="2">Cupin</fullName>
    </submittedName>
</protein>
<dbReference type="CDD" id="cd02238">
    <property type="entry name" value="cupin_KdgF"/>
    <property type="match status" value="1"/>
</dbReference>
<dbReference type="Gene3D" id="2.60.120.10">
    <property type="entry name" value="Jelly Rolls"/>
    <property type="match status" value="1"/>
</dbReference>
<gene>
    <name evidence="2" type="ORF">AFM12_15675</name>
</gene>
<name>A0A0P7BPS3_9BACT</name>
<evidence type="ECO:0000313" key="2">
    <source>
        <dbReference type="EMBL" id="KPM47238.1"/>
    </source>
</evidence>
<dbReference type="InterPro" id="IPR011051">
    <property type="entry name" value="RmlC_Cupin_sf"/>
</dbReference>
<evidence type="ECO:0000259" key="1">
    <source>
        <dbReference type="Pfam" id="PF07883"/>
    </source>
</evidence>
<keyword evidence="3" id="KW-1185">Reference proteome</keyword>
<evidence type="ECO:0000313" key="3">
    <source>
        <dbReference type="Proteomes" id="UP000050454"/>
    </source>
</evidence>
<dbReference type="PANTHER" id="PTHR40112:SF1">
    <property type="entry name" value="H2HPP ISOMERASE"/>
    <property type="match status" value="1"/>
</dbReference>
<reference evidence="2 3" key="1">
    <citation type="submission" date="2015-07" db="EMBL/GenBank/DDBJ databases">
        <title>The draft genome sequence of Leadbetterella sp. JN14-9.</title>
        <authorList>
            <person name="Liu Y."/>
            <person name="Du J."/>
            <person name="Shao Z."/>
        </authorList>
    </citation>
    <scope>NUCLEOTIDE SEQUENCE [LARGE SCALE GENOMIC DNA]</scope>
    <source>
        <strain evidence="2 3">JN14-9</strain>
    </source>
</reference>
<dbReference type="InterPro" id="IPR013096">
    <property type="entry name" value="Cupin_2"/>
</dbReference>
<proteinExistence type="predicted"/>
<dbReference type="InterPro" id="IPR052535">
    <property type="entry name" value="Bacilysin_H2HPP_isomerase"/>
</dbReference>
<dbReference type="PATRIC" id="fig|1605367.3.peg.560"/>
<dbReference type="InterPro" id="IPR025499">
    <property type="entry name" value="KdgF"/>
</dbReference>